<evidence type="ECO:0000313" key="3">
    <source>
        <dbReference type="Proteomes" id="UP001199314"/>
    </source>
</evidence>
<feature type="chain" id="PRO_5045758178" evidence="1">
    <location>
        <begin position="20"/>
        <end position="167"/>
    </location>
</feature>
<proteinExistence type="predicted"/>
<comment type="caution">
    <text evidence="2">The sequence shown here is derived from an EMBL/GenBank/DDBJ whole genome shotgun (WGS) entry which is preliminary data.</text>
</comment>
<dbReference type="SUPFAM" id="SSF49464">
    <property type="entry name" value="Carboxypeptidase regulatory domain-like"/>
    <property type="match status" value="1"/>
</dbReference>
<dbReference type="EMBL" id="JAIQZE010000016">
    <property type="protein sequence ID" value="MBZ9779785.1"/>
    <property type="molecule type" value="Genomic_DNA"/>
</dbReference>
<dbReference type="Proteomes" id="UP001199314">
    <property type="component" value="Unassembled WGS sequence"/>
</dbReference>
<feature type="signal peptide" evidence="1">
    <location>
        <begin position="1"/>
        <end position="19"/>
    </location>
</feature>
<dbReference type="Pfam" id="PF13715">
    <property type="entry name" value="CarbopepD_reg_2"/>
    <property type="match status" value="1"/>
</dbReference>
<dbReference type="RefSeq" id="WP_224462115.1">
    <property type="nucleotide sequence ID" value="NZ_JAIQZE010000016.1"/>
</dbReference>
<evidence type="ECO:0000313" key="2">
    <source>
        <dbReference type="EMBL" id="MBZ9779785.1"/>
    </source>
</evidence>
<sequence>MKSSFTLALFLLISIQFSAQSLRGRVVEASNQQGIPFVTVQLGDNYGVISNAEGYFVLQRKTTSEETPILFSSMGFESVEILLKDFEENQIISLKPATYELDEVLLFDKQLTAEEILEKFEANAKENHQLSNAKVQVFLRSNDDYKAETFGIDIKKHPTSANQNVKR</sequence>
<organism evidence="2 3">
    <name type="scientific">Psychroflexus longus</name>
    <dbReference type="NCBI Taxonomy" id="2873596"/>
    <lineage>
        <taxon>Bacteria</taxon>
        <taxon>Pseudomonadati</taxon>
        <taxon>Bacteroidota</taxon>
        <taxon>Flavobacteriia</taxon>
        <taxon>Flavobacteriales</taxon>
        <taxon>Flavobacteriaceae</taxon>
        <taxon>Psychroflexus</taxon>
    </lineage>
</organism>
<protein>
    <submittedName>
        <fullName evidence="2">Carboxypeptidase-like regulatory domain-containing protein</fullName>
    </submittedName>
</protein>
<keyword evidence="3" id="KW-1185">Reference proteome</keyword>
<dbReference type="InterPro" id="IPR008969">
    <property type="entry name" value="CarboxyPept-like_regulatory"/>
</dbReference>
<accession>A0ABS7XM14</accession>
<keyword evidence="1" id="KW-0732">Signal</keyword>
<name>A0ABS7XM14_9FLAO</name>
<reference evidence="3" key="1">
    <citation type="submission" date="2023-07" db="EMBL/GenBank/DDBJ databases">
        <title>Novel species isolated from saline lakes on Tibetan Plateau.</title>
        <authorList>
            <person name="Lu H."/>
        </authorList>
    </citation>
    <scope>NUCLEOTIDE SEQUENCE [LARGE SCALE GENOMIC DNA]</scope>
    <source>
        <strain evidence="3">CAK8W</strain>
    </source>
</reference>
<gene>
    <name evidence="2" type="ORF">LB452_12725</name>
</gene>
<evidence type="ECO:0000256" key="1">
    <source>
        <dbReference type="SAM" id="SignalP"/>
    </source>
</evidence>